<gene>
    <name evidence="9" type="ORF">FBUS_07035</name>
</gene>
<name>A0A8E0VJ69_9TREM</name>
<feature type="compositionally biased region" description="Basic and acidic residues" evidence="8">
    <location>
        <begin position="615"/>
        <end position="638"/>
    </location>
</feature>
<feature type="compositionally biased region" description="Basic and acidic residues" evidence="8">
    <location>
        <begin position="555"/>
        <end position="566"/>
    </location>
</feature>
<feature type="compositionally biased region" description="Basic residues" evidence="8">
    <location>
        <begin position="39"/>
        <end position="54"/>
    </location>
</feature>
<feature type="coiled-coil region" evidence="7">
    <location>
        <begin position="720"/>
        <end position="747"/>
    </location>
</feature>
<evidence type="ECO:0000256" key="3">
    <source>
        <dbReference type="ARBA" id="ARBA00023274"/>
    </source>
</evidence>
<feature type="compositionally biased region" description="Low complexity" evidence="8">
    <location>
        <begin position="78"/>
        <end position="90"/>
    </location>
</feature>
<dbReference type="InterPro" id="IPR000915">
    <property type="entry name" value="60S_ribosomal_eL6"/>
</dbReference>
<dbReference type="GO" id="GO:0002181">
    <property type="term" value="P:cytoplasmic translation"/>
    <property type="evidence" value="ECO:0007669"/>
    <property type="project" value="TreeGrafter"/>
</dbReference>
<evidence type="ECO:0000256" key="5">
    <source>
        <dbReference type="ARBA" id="ARBA00035351"/>
    </source>
</evidence>
<dbReference type="AlphaFoldDB" id="A0A8E0VJ69"/>
<dbReference type="PANTHER" id="PTHR10715">
    <property type="entry name" value="60S RIBOSOMAL PROTEIN L6"/>
    <property type="match status" value="1"/>
</dbReference>
<feature type="compositionally biased region" description="Basic and acidic residues" evidence="8">
    <location>
        <begin position="57"/>
        <end position="69"/>
    </location>
</feature>
<sequence length="915" mass="102332">MVGLNLSYIFHTLNSRRPKLDDKSVAPASPPPESPKTAEKKKSKPKKEKHRKTKLSQSEKSDESAHEDVPETGESVEEPIVPIVHPVTIPSKPTAEIMGVTEETVSAKTAEIQKTQKPRSPHLSISSQPEESQTLKAEVAEPDTVISEQKISPHEVPEPMEVDDIVQPEPSQKVAEAQPPKRKGRKHKISQSKDELEQLPQTESSEVSLAEPLVDEQLISPVQLIDTYSVPPVEEDQKAEVEPGRMEMLYTSHPPKSDAEAIEEMHAQEQVPVQAAVPESADFVSATTETRISPPPDEQPMEIVEEAIAEPITPVQSQMFSEPVAQEPSPSVKAIKTDKGRKPKTPESDTIEESSRFEDSTVTSEPSTERLVESIKKPRPKKSSQSPPGKHGKPETVGLETKTTTEPVDNAMQMPVVHDQIEPQQSTTPLDSPLPIAPSEQHVCISQVDSISHSPLLHDVTQTMELQQLTAAETKKSAVTNVVTKSPPQKTRMAPVAVAKAKPKSPEPMETVESTGSVKEMATPAISGKPGGPKVKSDKKQPKSSPPTTQLETAQQKERSKAEQKQPESQIAIAKEEIISPKPQRKASEKAVKPKQQKVPKPPKIPKPTETTAEPQKKAEKRKHEEISKRKEKEKIKLDTTGAVQTKTKVYDPTLDKLTRVKRPKPIPARRLKDKKPSRSIKTEQETKDVKEPEKKPSTSRFPKSFMVQPDGIRSIRQRRLALRQHERRLQRKIERLEKVKRKSTSKLRPKYPWKVRPSLRSRGVVVILLGGQHRGKRVVCLGRQRSTGLLLVTGPFRYNGCPLRRVHPNMVIATRTSVDLSKFSIPLRMHKKEYFARKKTDNKRRKLDDALLLKPDGENEDGYKPSEQRKADQKLVDSAVCKAIKAHEESRMLVKYLKSLFSLGKYDRPHTMVF</sequence>
<feature type="region of interest" description="Disordered" evidence="8">
    <location>
        <begin position="310"/>
        <end position="409"/>
    </location>
</feature>
<feature type="compositionally biased region" description="Polar residues" evidence="8">
    <location>
        <begin position="103"/>
        <end position="115"/>
    </location>
</feature>
<dbReference type="Gene3D" id="2.30.30.30">
    <property type="match status" value="1"/>
</dbReference>
<feature type="compositionally biased region" description="Basic and acidic residues" evidence="8">
    <location>
        <begin position="235"/>
        <end position="245"/>
    </location>
</feature>
<keyword evidence="7" id="KW-0175">Coiled coil</keyword>
<evidence type="ECO:0000256" key="4">
    <source>
        <dbReference type="ARBA" id="ARBA00035233"/>
    </source>
</evidence>
<proteinExistence type="inferred from homology"/>
<feature type="compositionally biased region" description="Basic and acidic residues" evidence="8">
    <location>
        <begin position="675"/>
        <end position="697"/>
    </location>
</feature>
<dbReference type="OrthoDB" id="2436667at2759"/>
<dbReference type="SUPFAM" id="SSF50104">
    <property type="entry name" value="Translation proteins SH3-like domain"/>
    <property type="match status" value="1"/>
</dbReference>
<organism evidence="9 10">
    <name type="scientific">Fasciolopsis buskii</name>
    <dbReference type="NCBI Taxonomy" id="27845"/>
    <lineage>
        <taxon>Eukaryota</taxon>
        <taxon>Metazoa</taxon>
        <taxon>Spiralia</taxon>
        <taxon>Lophotrochozoa</taxon>
        <taxon>Platyhelminthes</taxon>
        <taxon>Trematoda</taxon>
        <taxon>Digenea</taxon>
        <taxon>Plagiorchiida</taxon>
        <taxon>Echinostomata</taxon>
        <taxon>Echinostomatoidea</taxon>
        <taxon>Fasciolidae</taxon>
        <taxon>Fasciolopsis</taxon>
    </lineage>
</organism>
<accession>A0A8E0VJ69</accession>
<dbReference type="Pfam" id="PF01159">
    <property type="entry name" value="Ribosomal_L6e"/>
    <property type="match status" value="1"/>
</dbReference>
<feature type="compositionally biased region" description="Polar residues" evidence="8">
    <location>
        <begin position="474"/>
        <end position="489"/>
    </location>
</feature>
<feature type="compositionally biased region" description="Basic and acidic residues" evidence="8">
    <location>
        <begin position="367"/>
        <end position="376"/>
    </location>
</feature>
<evidence type="ECO:0000313" key="10">
    <source>
        <dbReference type="Proteomes" id="UP000728185"/>
    </source>
</evidence>
<dbReference type="CDD" id="cd13156">
    <property type="entry name" value="KOW_RPL6"/>
    <property type="match status" value="1"/>
</dbReference>
<keyword evidence="3" id="KW-0687">Ribonucleoprotein</keyword>
<keyword evidence="10" id="KW-1185">Reference proteome</keyword>
<dbReference type="InterPro" id="IPR041997">
    <property type="entry name" value="Ribosomal_eL6_KOW"/>
</dbReference>
<evidence type="ECO:0000256" key="2">
    <source>
        <dbReference type="ARBA" id="ARBA00022980"/>
    </source>
</evidence>
<feature type="region of interest" description="Disordered" evidence="8">
    <location>
        <begin position="13"/>
        <end position="216"/>
    </location>
</feature>
<evidence type="ECO:0000256" key="1">
    <source>
        <dbReference type="ARBA" id="ARBA00010592"/>
    </source>
</evidence>
<dbReference type="Proteomes" id="UP000728185">
    <property type="component" value="Unassembled WGS sequence"/>
</dbReference>
<feature type="region of interest" description="Disordered" evidence="8">
    <location>
        <begin position="474"/>
        <end position="706"/>
    </location>
</feature>
<dbReference type="PANTHER" id="PTHR10715:SF0">
    <property type="entry name" value="LARGE RIBOSOMAL SUBUNIT PROTEIN EL6"/>
    <property type="match status" value="1"/>
</dbReference>
<dbReference type="InterPro" id="IPR014722">
    <property type="entry name" value="Rib_uL2_dom2"/>
</dbReference>
<dbReference type="GO" id="GO:0003735">
    <property type="term" value="F:structural constituent of ribosome"/>
    <property type="evidence" value="ECO:0007669"/>
    <property type="project" value="InterPro"/>
</dbReference>
<comment type="similarity">
    <text evidence="1">Belongs to the eukaryotic ribosomal protein eL6 family.</text>
</comment>
<dbReference type="GO" id="GO:0022625">
    <property type="term" value="C:cytosolic large ribosomal subunit"/>
    <property type="evidence" value="ECO:0007669"/>
    <property type="project" value="TreeGrafter"/>
</dbReference>
<feature type="region of interest" description="Disordered" evidence="8">
    <location>
        <begin position="230"/>
        <end position="252"/>
    </location>
</feature>
<dbReference type="GO" id="GO:0000027">
    <property type="term" value="P:ribosomal large subunit assembly"/>
    <property type="evidence" value="ECO:0007669"/>
    <property type="project" value="TreeGrafter"/>
</dbReference>
<reference evidence="9" key="1">
    <citation type="submission" date="2019-05" db="EMBL/GenBank/DDBJ databases">
        <title>Annotation for the trematode Fasciolopsis buski.</title>
        <authorList>
            <person name="Choi Y.-J."/>
        </authorList>
    </citation>
    <scope>NUCLEOTIDE SEQUENCE</scope>
    <source>
        <strain evidence="9">HT</strain>
        <tissue evidence="9">Whole worm</tissue>
    </source>
</reference>
<evidence type="ECO:0000313" key="9">
    <source>
        <dbReference type="EMBL" id="KAA0188792.1"/>
    </source>
</evidence>
<evidence type="ECO:0000256" key="8">
    <source>
        <dbReference type="SAM" id="MobiDB-lite"/>
    </source>
</evidence>
<dbReference type="EMBL" id="LUCM01008201">
    <property type="protein sequence ID" value="KAA0188792.1"/>
    <property type="molecule type" value="Genomic_DNA"/>
</dbReference>
<dbReference type="GO" id="GO:0003723">
    <property type="term" value="F:RNA binding"/>
    <property type="evidence" value="ECO:0007669"/>
    <property type="project" value="TreeGrafter"/>
</dbReference>
<evidence type="ECO:0000256" key="6">
    <source>
        <dbReference type="ARBA" id="ARBA00046388"/>
    </source>
</evidence>
<keyword evidence="2 9" id="KW-0689">Ribosomal protein</keyword>
<comment type="subunit">
    <text evidence="6">Component of the large ribosomal subunit. May bind IPO9 with low affinity.</text>
</comment>
<dbReference type="InterPro" id="IPR008991">
    <property type="entry name" value="Translation_prot_SH3-like_sf"/>
</dbReference>
<evidence type="ECO:0000256" key="7">
    <source>
        <dbReference type="SAM" id="Coils"/>
    </source>
</evidence>
<feature type="compositionally biased region" description="Basic residues" evidence="8">
    <location>
        <begin position="660"/>
        <end position="674"/>
    </location>
</feature>
<comment type="caution">
    <text evidence="9">The sequence shown here is derived from an EMBL/GenBank/DDBJ whole genome shotgun (WGS) entry which is preliminary data.</text>
</comment>
<feature type="compositionally biased region" description="Polar residues" evidence="8">
    <location>
        <begin position="123"/>
        <end position="135"/>
    </location>
</feature>
<feature type="compositionally biased region" description="Basic and acidic residues" evidence="8">
    <location>
        <begin position="335"/>
        <end position="359"/>
    </location>
</feature>
<protein>
    <recommendedName>
        <fullName evidence="4">Large ribosomal subunit protein eL6</fullName>
    </recommendedName>
    <alternativeName>
        <fullName evidence="5">60S ribosomal protein L6</fullName>
    </alternativeName>
</protein>
<feature type="compositionally biased region" description="Basic residues" evidence="8">
    <location>
        <begin position="180"/>
        <end position="190"/>
    </location>
</feature>